<feature type="domain" description="Leucine-rich repeat-containing N-terminal plant-type" evidence="13">
    <location>
        <begin position="37"/>
        <end position="73"/>
    </location>
</feature>
<keyword evidence="3" id="KW-1003">Cell membrane</keyword>
<evidence type="ECO:0000256" key="3">
    <source>
        <dbReference type="ARBA" id="ARBA00022475"/>
    </source>
</evidence>
<accession>A0A922F8R4</accession>
<keyword evidence="6 12" id="KW-0732">Signal</keyword>
<evidence type="ECO:0000259" key="14">
    <source>
        <dbReference type="Pfam" id="PF23598"/>
    </source>
</evidence>
<feature type="domain" description="Disease resistance R13L4/SHOC-2-like LRR" evidence="14">
    <location>
        <begin position="352"/>
        <end position="509"/>
    </location>
</feature>
<comment type="subcellular location">
    <subcellularLocation>
        <location evidence="1">Cell membrane</location>
        <topology evidence="1">Single-pass type I membrane protein</topology>
    </subcellularLocation>
</comment>
<evidence type="ECO:0000256" key="1">
    <source>
        <dbReference type="ARBA" id="ARBA00004251"/>
    </source>
</evidence>
<comment type="similarity">
    <text evidence="2">Belongs to the RLP family.</text>
</comment>
<keyword evidence="8" id="KW-1133">Transmembrane helix</keyword>
<evidence type="ECO:0000256" key="9">
    <source>
        <dbReference type="ARBA" id="ARBA00023136"/>
    </source>
</evidence>
<evidence type="ECO:0000256" key="6">
    <source>
        <dbReference type="ARBA" id="ARBA00022729"/>
    </source>
</evidence>
<evidence type="ECO:0000256" key="4">
    <source>
        <dbReference type="ARBA" id="ARBA00022614"/>
    </source>
</evidence>
<dbReference type="PANTHER" id="PTHR48063:SF100">
    <property type="entry name" value="RECEPTOR-LIKE PROTEIN EIX2"/>
    <property type="match status" value="1"/>
</dbReference>
<dbReference type="InterPro" id="IPR013210">
    <property type="entry name" value="LRR_N_plant-typ"/>
</dbReference>
<keyword evidence="11" id="KW-0325">Glycoprotein</keyword>
<evidence type="ECO:0000256" key="8">
    <source>
        <dbReference type="ARBA" id="ARBA00022989"/>
    </source>
</evidence>
<dbReference type="PANTHER" id="PTHR48063">
    <property type="entry name" value="LRR RECEPTOR-LIKE KINASE"/>
    <property type="match status" value="1"/>
</dbReference>
<dbReference type="Pfam" id="PF13516">
    <property type="entry name" value="LRR_6"/>
    <property type="match status" value="1"/>
</dbReference>
<evidence type="ECO:0000256" key="12">
    <source>
        <dbReference type="SAM" id="SignalP"/>
    </source>
</evidence>
<dbReference type="GO" id="GO:0005886">
    <property type="term" value="C:plasma membrane"/>
    <property type="evidence" value="ECO:0007669"/>
    <property type="project" value="UniProtKB-SubCell"/>
</dbReference>
<keyword evidence="4" id="KW-0433">Leucine-rich repeat</keyword>
<keyword evidence="10" id="KW-0675">Receptor</keyword>
<dbReference type="EMBL" id="CM031829">
    <property type="protein sequence ID" value="KAG6715427.1"/>
    <property type="molecule type" value="Genomic_DNA"/>
</dbReference>
<feature type="signal peptide" evidence="12">
    <location>
        <begin position="1"/>
        <end position="28"/>
    </location>
</feature>
<feature type="chain" id="PRO_5037688551" description="Leucine-rich repeat-containing N-terminal plant-type domain-containing protein" evidence="12">
    <location>
        <begin position="29"/>
        <end position="575"/>
    </location>
</feature>
<dbReference type="AlphaFoldDB" id="A0A922F8R4"/>
<name>A0A922F8R4_CARIL</name>
<dbReference type="InterPro" id="IPR001611">
    <property type="entry name" value="Leu-rich_rpt"/>
</dbReference>
<sequence length="575" mass="64183">MASKKTSLIMLLWYHFLAITMLTQYCHGNPNVHCRKKEREALLTFKQGITDPSNRLSSWTGEECCMWNGIGCDNITGHVIQLNLQNPSDESALYGNISDSLLQLKHLRYLDLSYNDFEDDHFPSFVPYLQNLRYLKLSYAGRFRGGNPYQLGNLSNLHYLDIRGLSGLDIDNLNWLSHLSLLEFLDMSELNLNKASNWLQVMNTLPSLTEVYLYSCLLDNWDPIPHVNFSSLRVLDLSFNRFVSKLDWIRGLRSIDTLDLSSSGIDLDSINWLCNITTLKSLHLSYNQFQGALPSAIGGLSQLLHLNLSFNNLEGVLPKSFANLCNLQRLDLSNNKIGGGLSEILGNASACNVRTLEFINLAENQFSGALPDQLATRPTLSVLLLHSNLLSGPIPMSIGEALSSLRVLSVFDNQLNGTIPESIGKLSNLEELDISQNFIEGSVSNMLLSNLTRLKKLSASSNPLTLQVSSNWVPPFQLETLKLGSWPLGPRFPAWLQSLINGLRVLDLSNTGISDVIPSWFWNHSSQFNLLDLSHNQIRGSIPSLSCGGEVYLYSNKFSGPVPNISAAIVFRSFQ</sequence>
<dbReference type="InterPro" id="IPR003591">
    <property type="entry name" value="Leu-rich_rpt_typical-subtyp"/>
</dbReference>
<dbReference type="SMART" id="SM00369">
    <property type="entry name" value="LRR_TYP"/>
    <property type="match status" value="7"/>
</dbReference>
<evidence type="ECO:0000256" key="11">
    <source>
        <dbReference type="ARBA" id="ARBA00023180"/>
    </source>
</evidence>
<dbReference type="InterPro" id="IPR055414">
    <property type="entry name" value="LRR_R13L4/SHOC2-like"/>
</dbReference>
<keyword evidence="5" id="KW-0812">Transmembrane</keyword>
<evidence type="ECO:0000256" key="2">
    <source>
        <dbReference type="ARBA" id="ARBA00009592"/>
    </source>
</evidence>
<comment type="caution">
    <text evidence="15">The sequence shown here is derived from an EMBL/GenBank/DDBJ whole genome shotgun (WGS) entry which is preliminary data.</text>
</comment>
<dbReference type="FunFam" id="3.80.10.10:FF:000383">
    <property type="entry name" value="Leucine-rich repeat receptor protein kinase EMS1"/>
    <property type="match status" value="1"/>
</dbReference>
<gene>
    <name evidence="15" type="ORF">I3842_05G251800</name>
</gene>
<evidence type="ECO:0008006" key="17">
    <source>
        <dbReference type="Google" id="ProtNLM"/>
    </source>
</evidence>
<protein>
    <recommendedName>
        <fullName evidence="17">Leucine-rich repeat-containing N-terminal plant-type domain-containing protein</fullName>
    </recommendedName>
</protein>
<dbReference type="Pfam" id="PF13855">
    <property type="entry name" value="LRR_8"/>
    <property type="match status" value="1"/>
</dbReference>
<evidence type="ECO:0000313" key="16">
    <source>
        <dbReference type="Proteomes" id="UP000811246"/>
    </source>
</evidence>
<proteinExistence type="inferred from homology"/>
<evidence type="ECO:0000256" key="7">
    <source>
        <dbReference type="ARBA" id="ARBA00022737"/>
    </source>
</evidence>
<keyword evidence="9" id="KW-0472">Membrane</keyword>
<reference evidence="15" key="1">
    <citation type="submission" date="2021-01" db="EMBL/GenBank/DDBJ databases">
        <authorList>
            <person name="Lovell J.T."/>
            <person name="Bentley N."/>
            <person name="Bhattarai G."/>
            <person name="Jenkins J.W."/>
            <person name="Sreedasyam A."/>
            <person name="Alarcon Y."/>
            <person name="Bock C."/>
            <person name="Boston L."/>
            <person name="Carlson J."/>
            <person name="Cervantes K."/>
            <person name="Clermont K."/>
            <person name="Krom N."/>
            <person name="Kubenka K."/>
            <person name="Mamidi S."/>
            <person name="Mattison C."/>
            <person name="Monteros M."/>
            <person name="Pisani C."/>
            <person name="Plott C."/>
            <person name="Rajasekar S."/>
            <person name="Rhein H.S."/>
            <person name="Rohla C."/>
            <person name="Song M."/>
            <person name="Hilaire R.S."/>
            <person name="Shu S."/>
            <person name="Wells L."/>
            <person name="Wang X."/>
            <person name="Webber J."/>
            <person name="Heerema R.J."/>
            <person name="Klein P."/>
            <person name="Conner P."/>
            <person name="Grauke L."/>
            <person name="Grimwood J."/>
            <person name="Schmutz J."/>
            <person name="Randall J.J."/>
        </authorList>
    </citation>
    <scope>NUCLEOTIDE SEQUENCE</scope>
    <source>
        <tissue evidence="15">Leaf</tissue>
    </source>
</reference>
<dbReference type="FunFam" id="3.80.10.10:FF:001347">
    <property type="entry name" value="LRR receptor-like serine/threonine-protein kinase GSO2"/>
    <property type="match status" value="1"/>
</dbReference>
<dbReference type="InterPro" id="IPR046956">
    <property type="entry name" value="RLP23-like"/>
</dbReference>
<dbReference type="Proteomes" id="UP000811246">
    <property type="component" value="Chromosome 5"/>
</dbReference>
<keyword evidence="7" id="KW-0677">Repeat</keyword>
<evidence type="ECO:0000313" key="15">
    <source>
        <dbReference type="EMBL" id="KAG6715427.1"/>
    </source>
</evidence>
<organism evidence="15 16">
    <name type="scientific">Carya illinoinensis</name>
    <name type="common">Pecan</name>
    <dbReference type="NCBI Taxonomy" id="32201"/>
    <lineage>
        <taxon>Eukaryota</taxon>
        <taxon>Viridiplantae</taxon>
        <taxon>Streptophyta</taxon>
        <taxon>Embryophyta</taxon>
        <taxon>Tracheophyta</taxon>
        <taxon>Spermatophyta</taxon>
        <taxon>Magnoliopsida</taxon>
        <taxon>eudicotyledons</taxon>
        <taxon>Gunneridae</taxon>
        <taxon>Pentapetalae</taxon>
        <taxon>rosids</taxon>
        <taxon>fabids</taxon>
        <taxon>Fagales</taxon>
        <taxon>Juglandaceae</taxon>
        <taxon>Carya</taxon>
    </lineage>
</organism>
<evidence type="ECO:0000259" key="13">
    <source>
        <dbReference type="Pfam" id="PF08263"/>
    </source>
</evidence>
<dbReference type="Pfam" id="PF00560">
    <property type="entry name" value="LRR_1"/>
    <property type="match status" value="1"/>
</dbReference>
<evidence type="ECO:0000256" key="5">
    <source>
        <dbReference type="ARBA" id="ARBA00022692"/>
    </source>
</evidence>
<dbReference type="Pfam" id="PF08263">
    <property type="entry name" value="LRRNT_2"/>
    <property type="match status" value="1"/>
</dbReference>
<dbReference type="Pfam" id="PF23598">
    <property type="entry name" value="LRR_14"/>
    <property type="match status" value="1"/>
</dbReference>
<evidence type="ECO:0000256" key="10">
    <source>
        <dbReference type="ARBA" id="ARBA00023170"/>
    </source>
</evidence>